<dbReference type="GO" id="GO:0005615">
    <property type="term" value="C:extracellular space"/>
    <property type="evidence" value="ECO:0007669"/>
    <property type="project" value="TreeGrafter"/>
</dbReference>
<evidence type="ECO:0000313" key="3">
    <source>
        <dbReference type="Proteomes" id="UP000198287"/>
    </source>
</evidence>
<accession>A0A226DMN5</accession>
<name>A0A226DMN5_FOLCA</name>
<proteinExistence type="predicted"/>
<dbReference type="EMBL" id="LNIX01000014">
    <property type="protein sequence ID" value="OXA46805.1"/>
    <property type="molecule type" value="Genomic_DNA"/>
</dbReference>
<dbReference type="STRING" id="158441.A0A226DMN5"/>
<dbReference type="PANTHER" id="PTHR10278">
    <property type="entry name" value="CORTICOTROPIN-RELEASING FACTOR-BINDING PROTEIN"/>
    <property type="match status" value="1"/>
</dbReference>
<dbReference type="AlphaFoldDB" id="A0A226DMN5"/>
<feature type="domain" description="Corticotropin-releasing factor binding protein N-terminal" evidence="1">
    <location>
        <begin position="120"/>
        <end position="239"/>
    </location>
</feature>
<dbReference type="OrthoDB" id="10056927at2759"/>
<dbReference type="Pfam" id="PF05428">
    <property type="entry name" value="CRF-BP_N"/>
    <property type="match status" value="1"/>
</dbReference>
<dbReference type="PANTHER" id="PTHR10278:SF0">
    <property type="entry name" value="CORTICOTROPIN-RELEASING FACTOR-BINDING PROTEIN"/>
    <property type="match status" value="1"/>
</dbReference>
<dbReference type="GO" id="GO:0051460">
    <property type="term" value="P:negative regulation of corticotropin secretion"/>
    <property type="evidence" value="ECO:0007669"/>
    <property type="project" value="TreeGrafter"/>
</dbReference>
<protein>
    <submittedName>
        <fullName evidence="2">Corticotropin-releasing factor-binding protein</fullName>
    </submittedName>
</protein>
<dbReference type="InterPro" id="IPR008435">
    <property type="entry name" value="CRF-bd"/>
</dbReference>
<dbReference type="GO" id="GO:0051424">
    <property type="term" value="F:corticotropin-releasing hormone binding"/>
    <property type="evidence" value="ECO:0007669"/>
    <property type="project" value="InterPro"/>
</dbReference>
<dbReference type="Proteomes" id="UP000198287">
    <property type="component" value="Unassembled WGS sequence"/>
</dbReference>
<comment type="caution">
    <text evidence="2">The sequence shown here is derived from an EMBL/GenBank/DDBJ whole genome shotgun (WGS) entry which is preliminary data.</text>
</comment>
<dbReference type="GO" id="GO:0009755">
    <property type="term" value="P:hormone-mediated signaling pathway"/>
    <property type="evidence" value="ECO:0007669"/>
    <property type="project" value="TreeGrafter"/>
</dbReference>
<reference evidence="2 3" key="1">
    <citation type="submission" date="2015-12" db="EMBL/GenBank/DDBJ databases">
        <title>The genome of Folsomia candida.</title>
        <authorList>
            <person name="Faddeeva A."/>
            <person name="Derks M.F."/>
            <person name="Anvar Y."/>
            <person name="Smit S."/>
            <person name="Van Straalen N."/>
            <person name="Roelofs D."/>
        </authorList>
    </citation>
    <scope>NUCLEOTIDE SEQUENCE [LARGE SCALE GENOMIC DNA]</scope>
    <source>
        <strain evidence="2 3">VU population</strain>
        <tissue evidence="2">Whole body</tissue>
    </source>
</reference>
<evidence type="ECO:0000259" key="1">
    <source>
        <dbReference type="Pfam" id="PF05428"/>
    </source>
</evidence>
<sequence length="358" mass="40253">MKMFGEPSIKLGICILVYFQTQFVLSFCHRIKTRSASAPQQIHHQEQHHPQQQNYGGGGLVELQESFPLQIDPLDLLSASENNNHRLPVPLPLSDILLPQQVLPQEQQTLQKNTFHVIDECVKITLEEGVYHFKSRGGSDQVCGLYLVSDPDKAIVIHVDYIDVRCQDKGLISVVDGWELNGEVFPSPLDHEKDTASRFQDVCIDSSSPSQQLQRTFTSSQNAALIQYRVPAYGQGFSIRAVYKLENFGRRSNCSLTTLFDAKVRVLWMSAGEMATTSQVKYPSPHRRVVSSARYHKCEKMGLEDYIQIGGGGYTTVFCGMTTLRLVSSGKYYNKIIAEVRRAEIDDLENASFICDIA</sequence>
<gene>
    <name evidence="2" type="ORF">Fcan01_18238</name>
</gene>
<evidence type="ECO:0000313" key="2">
    <source>
        <dbReference type="EMBL" id="OXA46805.1"/>
    </source>
</evidence>
<organism evidence="2 3">
    <name type="scientific">Folsomia candida</name>
    <name type="common">Springtail</name>
    <dbReference type="NCBI Taxonomy" id="158441"/>
    <lineage>
        <taxon>Eukaryota</taxon>
        <taxon>Metazoa</taxon>
        <taxon>Ecdysozoa</taxon>
        <taxon>Arthropoda</taxon>
        <taxon>Hexapoda</taxon>
        <taxon>Collembola</taxon>
        <taxon>Entomobryomorpha</taxon>
        <taxon>Isotomoidea</taxon>
        <taxon>Isotomidae</taxon>
        <taxon>Proisotominae</taxon>
        <taxon>Folsomia</taxon>
    </lineage>
</organism>
<keyword evidence="3" id="KW-1185">Reference proteome</keyword>
<dbReference type="InterPro" id="IPR056177">
    <property type="entry name" value="CRF-BP_N"/>
</dbReference>